<dbReference type="Proteomes" id="UP000283975">
    <property type="component" value="Unassembled WGS sequence"/>
</dbReference>
<accession>A0A414AER9</accession>
<dbReference type="EMBL" id="QSHZ01000069">
    <property type="protein sequence ID" value="RHC45810.1"/>
    <property type="molecule type" value="Genomic_DNA"/>
</dbReference>
<protein>
    <submittedName>
        <fullName evidence="1">Uncharacterized protein</fullName>
    </submittedName>
</protein>
<evidence type="ECO:0000313" key="2">
    <source>
        <dbReference type="Proteomes" id="UP000283975"/>
    </source>
</evidence>
<sequence length="66" mass="7258">MTGYTLNSRSVESVEIEDKNKSVVYSESDLSEMTVAQIKALASDLGYSITKVIKADVIREFLAQQG</sequence>
<reference evidence="1 2" key="1">
    <citation type="submission" date="2018-08" db="EMBL/GenBank/DDBJ databases">
        <title>A genome reference for cultivated species of the human gut microbiota.</title>
        <authorList>
            <person name="Zou Y."/>
            <person name="Xue W."/>
            <person name="Luo G."/>
        </authorList>
    </citation>
    <scope>NUCLEOTIDE SEQUENCE [LARGE SCALE GENOMIC DNA]</scope>
    <source>
        <strain evidence="1 2">AM35-14</strain>
    </source>
</reference>
<dbReference type="AlphaFoldDB" id="A0A414AER9"/>
<organism evidence="1 2">
    <name type="scientific">Enterocloster bolteae</name>
    <dbReference type="NCBI Taxonomy" id="208479"/>
    <lineage>
        <taxon>Bacteria</taxon>
        <taxon>Bacillati</taxon>
        <taxon>Bacillota</taxon>
        <taxon>Clostridia</taxon>
        <taxon>Lachnospirales</taxon>
        <taxon>Lachnospiraceae</taxon>
        <taxon>Enterocloster</taxon>
    </lineage>
</organism>
<comment type="caution">
    <text evidence="1">The sequence shown here is derived from an EMBL/GenBank/DDBJ whole genome shotgun (WGS) entry which is preliminary data.</text>
</comment>
<proteinExistence type="predicted"/>
<evidence type="ECO:0000313" key="1">
    <source>
        <dbReference type="EMBL" id="RHC45810.1"/>
    </source>
</evidence>
<gene>
    <name evidence="1" type="ORF">DW839_31915</name>
</gene>
<name>A0A414AER9_9FIRM</name>